<evidence type="ECO:0000256" key="1">
    <source>
        <dbReference type="ARBA" id="ARBA00023015"/>
    </source>
</evidence>
<dbReference type="PANTHER" id="PTHR43130:SF3">
    <property type="entry name" value="HTH-TYPE TRANSCRIPTIONAL REGULATOR RV1931C"/>
    <property type="match status" value="1"/>
</dbReference>
<dbReference type="SUPFAM" id="SSF52317">
    <property type="entry name" value="Class I glutamine amidotransferase-like"/>
    <property type="match status" value="1"/>
</dbReference>
<dbReference type="InterPro" id="IPR020449">
    <property type="entry name" value="Tscrpt_reg_AraC-type_HTH"/>
</dbReference>
<comment type="caution">
    <text evidence="5">The sequence shown here is derived from an EMBL/GenBank/DDBJ whole genome shotgun (WGS) entry which is preliminary data.</text>
</comment>
<evidence type="ECO:0000256" key="2">
    <source>
        <dbReference type="ARBA" id="ARBA00023125"/>
    </source>
</evidence>
<dbReference type="InterPro" id="IPR018060">
    <property type="entry name" value="HTH_AraC"/>
</dbReference>
<dbReference type="GO" id="GO:0003700">
    <property type="term" value="F:DNA-binding transcription factor activity"/>
    <property type="evidence" value="ECO:0007669"/>
    <property type="project" value="InterPro"/>
</dbReference>
<keyword evidence="3" id="KW-0804">Transcription</keyword>
<dbReference type="SUPFAM" id="SSF46689">
    <property type="entry name" value="Homeodomain-like"/>
    <property type="match status" value="2"/>
</dbReference>
<dbReference type="InterPro" id="IPR002818">
    <property type="entry name" value="DJ-1/PfpI"/>
</dbReference>
<dbReference type="GO" id="GO:0043565">
    <property type="term" value="F:sequence-specific DNA binding"/>
    <property type="evidence" value="ECO:0007669"/>
    <property type="project" value="InterPro"/>
</dbReference>
<dbReference type="InterPro" id="IPR052158">
    <property type="entry name" value="INH-QAR"/>
</dbReference>
<dbReference type="AlphaFoldDB" id="A0AA37T225"/>
<dbReference type="RefSeq" id="WP_284218533.1">
    <property type="nucleotide sequence ID" value="NZ_BSOT01000007.1"/>
</dbReference>
<dbReference type="SMART" id="SM00342">
    <property type="entry name" value="HTH_ARAC"/>
    <property type="match status" value="1"/>
</dbReference>
<sequence length="312" mass="34829">MTKRIAFFIADGFQTLDLFGPLDTFFETNSLVNQAYQCDIVSFAEGTVENSAGHRVIADFALATLGHVDYMIICGGSGMRTLSLSASQLAAFRTLCIDAEKVISICTGAFILAQIFCDEPRKLTTHWRHCHTLASQHQCAEVDPEPLFINDKNIWSSAGILSGVDLALEIIKQDHGNTIASAVAKELVVYLQRKGNQQQFSDLLQHQSAQSIRLAPLLDWIVDNLQQKISVNDLAELVSVSPRQITRMFNKHMNTTPAAYIAKLRMHQARDMLNEGNHSLAAISRRVGFSNYESFRRAFERQFGLSPSDYSR</sequence>
<dbReference type="PRINTS" id="PR00032">
    <property type="entry name" value="HTHARAC"/>
</dbReference>
<dbReference type="Proteomes" id="UP001156601">
    <property type="component" value="Unassembled WGS sequence"/>
</dbReference>
<dbReference type="Pfam" id="PF01965">
    <property type="entry name" value="DJ-1_PfpI"/>
    <property type="match status" value="1"/>
</dbReference>
<dbReference type="Gene3D" id="3.40.50.880">
    <property type="match status" value="1"/>
</dbReference>
<protein>
    <submittedName>
        <fullName evidence="5">Transcriptional regulator</fullName>
    </submittedName>
</protein>
<dbReference type="InterPro" id="IPR029062">
    <property type="entry name" value="Class_I_gatase-like"/>
</dbReference>
<name>A0AA37T225_9ALTE</name>
<dbReference type="CDD" id="cd03137">
    <property type="entry name" value="GATase1_AraC_1"/>
    <property type="match status" value="1"/>
</dbReference>
<evidence type="ECO:0000259" key="4">
    <source>
        <dbReference type="PROSITE" id="PS01124"/>
    </source>
</evidence>
<keyword evidence="1" id="KW-0805">Transcription regulation</keyword>
<dbReference type="EMBL" id="BSOT01000007">
    <property type="protein sequence ID" value="GLR72161.1"/>
    <property type="molecule type" value="Genomic_DNA"/>
</dbReference>
<evidence type="ECO:0000313" key="6">
    <source>
        <dbReference type="Proteomes" id="UP001156601"/>
    </source>
</evidence>
<dbReference type="InterPro" id="IPR009057">
    <property type="entry name" value="Homeodomain-like_sf"/>
</dbReference>
<gene>
    <name evidence="5" type="ORF">GCM10007852_30690</name>
</gene>
<reference evidence="5" key="1">
    <citation type="journal article" date="2014" name="Int. J. Syst. Evol. Microbiol.">
        <title>Complete genome sequence of Corynebacterium casei LMG S-19264T (=DSM 44701T), isolated from a smear-ripened cheese.</title>
        <authorList>
            <consortium name="US DOE Joint Genome Institute (JGI-PGF)"/>
            <person name="Walter F."/>
            <person name="Albersmeier A."/>
            <person name="Kalinowski J."/>
            <person name="Ruckert C."/>
        </authorList>
    </citation>
    <scope>NUCLEOTIDE SEQUENCE</scope>
    <source>
        <strain evidence="5">NBRC 110023</strain>
    </source>
</reference>
<dbReference type="Pfam" id="PF12833">
    <property type="entry name" value="HTH_18"/>
    <property type="match status" value="1"/>
</dbReference>
<reference evidence="5" key="2">
    <citation type="submission" date="2023-01" db="EMBL/GenBank/DDBJ databases">
        <title>Draft genome sequence of Agaribacter marinus strain NBRC 110023.</title>
        <authorList>
            <person name="Sun Q."/>
            <person name="Mori K."/>
        </authorList>
    </citation>
    <scope>NUCLEOTIDE SEQUENCE</scope>
    <source>
        <strain evidence="5">NBRC 110023</strain>
    </source>
</reference>
<evidence type="ECO:0000256" key="3">
    <source>
        <dbReference type="ARBA" id="ARBA00023163"/>
    </source>
</evidence>
<dbReference type="PROSITE" id="PS01124">
    <property type="entry name" value="HTH_ARAC_FAMILY_2"/>
    <property type="match status" value="1"/>
</dbReference>
<keyword evidence="2" id="KW-0238">DNA-binding</keyword>
<proteinExistence type="predicted"/>
<dbReference type="InterPro" id="IPR018062">
    <property type="entry name" value="HTH_AraC-typ_CS"/>
</dbReference>
<keyword evidence="6" id="KW-1185">Reference proteome</keyword>
<organism evidence="5 6">
    <name type="scientific">Agaribacter marinus</name>
    <dbReference type="NCBI Taxonomy" id="1431249"/>
    <lineage>
        <taxon>Bacteria</taxon>
        <taxon>Pseudomonadati</taxon>
        <taxon>Pseudomonadota</taxon>
        <taxon>Gammaproteobacteria</taxon>
        <taxon>Alteromonadales</taxon>
        <taxon>Alteromonadaceae</taxon>
        <taxon>Agaribacter</taxon>
    </lineage>
</organism>
<evidence type="ECO:0000313" key="5">
    <source>
        <dbReference type="EMBL" id="GLR72161.1"/>
    </source>
</evidence>
<dbReference type="Gene3D" id="1.10.10.60">
    <property type="entry name" value="Homeodomain-like"/>
    <property type="match status" value="2"/>
</dbReference>
<dbReference type="PANTHER" id="PTHR43130">
    <property type="entry name" value="ARAC-FAMILY TRANSCRIPTIONAL REGULATOR"/>
    <property type="match status" value="1"/>
</dbReference>
<feature type="domain" description="HTH araC/xylS-type" evidence="4">
    <location>
        <begin position="215"/>
        <end position="312"/>
    </location>
</feature>
<dbReference type="PROSITE" id="PS00041">
    <property type="entry name" value="HTH_ARAC_FAMILY_1"/>
    <property type="match status" value="1"/>
</dbReference>
<accession>A0AA37T225</accession>